<accession>A0AAV4ME76</accession>
<keyword evidence="3" id="KW-1185">Reference proteome</keyword>
<evidence type="ECO:0008006" key="4">
    <source>
        <dbReference type="Google" id="ProtNLM"/>
    </source>
</evidence>
<evidence type="ECO:0000313" key="3">
    <source>
        <dbReference type="Proteomes" id="UP001054945"/>
    </source>
</evidence>
<gene>
    <name evidence="2" type="ORF">CEXT_335711</name>
</gene>
<dbReference type="Proteomes" id="UP001054945">
    <property type="component" value="Unassembled WGS sequence"/>
</dbReference>
<name>A0AAV4ME76_CAEEX</name>
<proteinExistence type="predicted"/>
<sequence>MSMLPRCFQSVHIETFMWSRTNRMNIEYANPERFPRTSSYAEESTQGDEELTPHPRRSCGKYMLWVERRAINDLTGNFSGKNSPTAFRGNPLE</sequence>
<dbReference type="EMBL" id="BPLR01019547">
    <property type="protein sequence ID" value="GIX69104.1"/>
    <property type="molecule type" value="Genomic_DNA"/>
</dbReference>
<organism evidence="2 3">
    <name type="scientific">Caerostris extrusa</name>
    <name type="common">Bark spider</name>
    <name type="synonym">Caerostris bankana</name>
    <dbReference type="NCBI Taxonomy" id="172846"/>
    <lineage>
        <taxon>Eukaryota</taxon>
        <taxon>Metazoa</taxon>
        <taxon>Ecdysozoa</taxon>
        <taxon>Arthropoda</taxon>
        <taxon>Chelicerata</taxon>
        <taxon>Arachnida</taxon>
        <taxon>Araneae</taxon>
        <taxon>Araneomorphae</taxon>
        <taxon>Entelegynae</taxon>
        <taxon>Araneoidea</taxon>
        <taxon>Araneidae</taxon>
        <taxon>Caerostris</taxon>
    </lineage>
</organism>
<evidence type="ECO:0000313" key="2">
    <source>
        <dbReference type="EMBL" id="GIX69104.1"/>
    </source>
</evidence>
<protein>
    <recommendedName>
        <fullName evidence="4">Ycf15</fullName>
    </recommendedName>
</protein>
<reference evidence="2 3" key="1">
    <citation type="submission" date="2021-06" db="EMBL/GenBank/DDBJ databases">
        <title>Caerostris extrusa draft genome.</title>
        <authorList>
            <person name="Kono N."/>
            <person name="Arakawa K."/>
        </authorList>
    </citation>
    <scope>NUCLEOTIDE SEQUENCE [LARGE SCALE GENOMIC DNA]</scope>
</reference>
<comment type="caution">
    <text evidence="2">The sequence shown here is derived from an EMBL/GenBank/DDBJ whole genome shotgun (WGS) entry which is preliminary data.</text>
</comment>
<evidence type="ECO:0000256" key="1">
    <source>
        <dbReference type="SAM" id="MobiDB-lite"/>
    </source>
</evidence>
<feature type="region of interest" description="Disordered" evidence="1">
    <location>
        <begin position="29"/>
        <end position="55"/>
    </location>
</feature>
<dbReference type="AlphaFoldDB" id="A0AAV4ME76"/>